<feature type="region of interest" description="Disordered" evidence="1">
    <location>
        <begin position="1"/>
        <end position="22"/>
    </location>
</feature>
<feature type="compositionally biased region" description="Polar residues" evidence="1">
    <location>
        <begin position="1"/>
        <end position="10"/>
    </location>
</feature>
<feature type="domain" description="MADF" evidence="2">
    <location>
        <begin position="34"/>
        <end position="128"/>
    </location>
</feature>
<organism evidence="3 4">
    <name type="scientific">Bicyclus anynana</name>
    <name type="common">Squinting bush brown butterfly</name>
    <dbReference type="NCBI Taxonomy" id="110368"/>
    <lineage>
        <taxon>Eukaryota</taxon>
        <taxon>Metazoa</taxon>
        <taxon>Ecdysozoa</taxon>
        <taxon>Arthropoda</taxon>
        <taxon>Hexapoda</taxon>
        <taxon>Insecta</taxon>
        <taxon>Pterygota</taxon>
        <taxon>Neoptera</taxon>
        <taxon>Endopterygota</taxon>
        <taxon>Lepidoptera</taxon>
        <taxon>Glossata</taxon>
        <taxon>Ditrysia</taxon>
        <taxon>Papilionoidea</taxon>
        <taxon>Nymphalidae</taxon>
        <taxon>Satyrinae</taxon>
        <taxon>Satyrini</taxon>
        <taxon>Mycalesina</taxon>
        <taxon>Bicyclus</taxon>
    </lineage>
</organism>
<dbReference type="PANTHER" id="PTHR21505:SF12">
    <property type="entry name" value="MADF DOMAIN-CONTAINING PROTEIN-RELATED"/>
    <property type="match status" value="1"/>
</dbReference>
<sequence>MDSSSSSELTPKTEVDTEGDTKRVQWTSENTAKLIEAFEKECRELWDTKHIANKDKSVRQAKLEYLATVFNTNSEEISRKLHNLRTQFNNELRKIKRRAAGGEASSSSAVTSGWEYFESLLFLLREPLVDTVESMDAVSLALAEFQADEEIEFEAAAARSRLYPQPSLSTRKPTMRVAASAPNPLPASANPMLWPDEPRLYPNNIPDECQIFGDFVASELRLLRNLDNRSRLKRIIQKAILQVAEEDDAHVLALRRSRLHSAMSTDPLN</sequence>
<feature type="compositionally biased region" description="Basic and acidic residues" evidence="1">
    <location>
        <begin position="11"/>
        <end position="22"/>
    </location>
</feature>
<evidence type="ECO:0000313" key="3">
    <source>
        <dbReference type="Proteomes" id="UP001652582"/>
    </source>
</evidence>
<accession>A0A6J1P234</accession>
<dbReference type="RefSeq" id="XP_023952072.1">
    <property type="nucleotide sequence ID" value="XM_024096304.2"/>
</dbReference>
<dbReference type="OrthoDB" id="8775784at2759"/>
<evidence type="ECO:0000313" key="4">
    <source>
        <dbReference type="RefSeq" id="XP_023952072.1"/>
    </source>
</evidence>
<dbReference type="KEGG" id="bany:112055987"/>
<reference evidence="4" key="1">
    <citation type="submission" date="2025-08" db="UniProtKB">
        <authorList>
            <consortium name="RefSeq"/>
        </authorList>
    </citation>
    <scope>IDENTIFICATION</scope>
</reference>
<gene>
    <name evidence="4" type="primary">LOC112055987</name>
</gene>
<dbReference type="PROSITE" id="PS51029">
    <property type="entry name" value="MADF"/>
    <property type="match status" value="1"/>
</dbReference>
<keyword evidence="3" id="KW-1185">Reference proteome</keyword>
<dbReference type="Proteomes" id="UP001652582">
    <property type="component" value="Chromosome 5"/>
</dbReference>
<dbReference type="InterPro" id="IPR006578">
    <property type="entry name" value="MADF-dom"/>
</dbReference>
<dbReference type="AlphaFoldDB" id="A0A6J1P234"/>
<evidence type="ECO:0000256" key="1">
    <source>
        <dbReference type="SAM" id="MobiDB-lite"/>
    </source>
</evidence>
<name>A0A6J1P234_BICAN</name>
<dbReference type="GeneID" id="112055987"/>
<dbReference type="SMART" id="SM00595">
    <property type="entry name" value="MADF"/>
    <property type="match status" value="1"/>
</dbReference>
<dbReference type="PANTHER" id="PTHR21505">
    <property type="entry name" value="MADF DOMAIN-CONTAINING PROTEIN-RELATED"/>
    <property type="match status" value="1"/>
</dbReference>
<protein>
    <submittedName>
        <fullName evidence="4">Uncharacterized protein LOC112055987</fullName>
    </submittedName>
</protein>
<dbReference type="Pfam" id="PF10545">
    <property type="entry name" value="MADF_DNA_bdg"/>
    <property type="match status" value="1"/>
</dbReference>
<proteinExistence type="predicted"/>
<evidence type="ECO:0000259" key="2">
    <source>
        <dbReference type="PROSITE" id="PS51029"/>
    </source>
</evidence>